<organism evidence="1">
    <name type="scientific">bioreactor metagenome</name>
    <dbReference type="NCBI Taxonomy" id="1076179"/>
    <lineage>
        <taxon>unclassified sequences</taxon>
        <taxon>metagenomes</taxon>
        <taxon>ecological metagenomes</taxon>
    </lineage>
</organism>
<sequence length="111" mass="12848">MRDIYGKIPNPVHLLLKKRAIDILSSTAKLADMRVLGSYVDITLGNDYLKIKGVGNLLFESLIPFIGYTKISYIQRQFKIRMDKRRTWVDDLENMLKCLSQVVTTNNKIEE</sequence>
<proteinExistence type="predicted"/>
<dbReference type="Gene3D" id="3.90.1150.50">
    <property type="entry name" value="Transcription-repair-coupling factor, D7 domain"/>
    <property type="match status" value="1"/>
</dbReference>
<dbReference type="AlphaFoldDB" id="A0A645J9D1"/>
<protein>
    <recommendedName>
        <fullName evidence="2">Transcription-repair-coupling factor</fullName>
    </recommendedName>
</protein>
<gene>
    <name evidence="1" type="ORF">SDC9_207946</name>
</gene>
<evidence type="ECO:0000313" key="1">
    <source>
        <dbReference type="EMBL" id="MPN60221.1"/>
    </source>
</evidence>
<reference evidence="1" key="1">
    <citation type="submission" date="2019-08" db="EMBL/GenBank/DDBJ databases">
        <authorList>
            <person name="Kucharzyk K."/>
            <person name="Murdoch R.W."/>
            <person name="Higgins S."/>
            <person name="Loffler F."/>
        </authorList>
    </citation>
    <scope>NUCLEOTIDE SEQUENCE</scope>
</reference>
<dbReference type="EMBL" id="VSSQ01135195">
    <property type="protein sequence ID" value="MPN60221.1"/>
    <property type="molecule type" value="Genomic_DNA"/>
</dbReference>
<name>A0A645J9D1_9ZZZZ</name>
<comment type="caution">
    <text evidence="1">The sequence shown here is derived from an EMBL/GenBank/DDBJ whole genome shotgun (WGS) entry which is preliminary data.</text>
</comment>
<evidence type="ECO:0008006" key="2">
    <source>
        <dbReference type="Google" id="ProtNLM"/>
    </source>
</evidence>
<dbReference type="InterPro" id="IPR037235">
    <property type="entry name" value="TRCF-like_C_D7"/>
</dbReference>
<accession>A0A645J9D1</accession>